<keyword evidence="2" id="KW-1133">Transmembrane helix</keyword>
<evidence type="ECO:0000313" key="4">
    <source>
        <dbReference type="EnsemblPlants" id="OPUNC08G06370.1"/>
    </source>
</evidence>
<dbReference type="HOGENOM" id="CLU_684054_0_0_1"/>
<dbReference type="Pfam" id="PF04578">
    <property type="entry name" value="DUF594"/>
    <property type="match status" value="1"/>
</dbReference>
<feature type="domain" description="DUF4220" evidence="3">
    <location>
        <begin position="2"/>
        <end position="101"/>
    </location>
</feature>
<name>A0A0E0LSI7_ORYPU</name>
<dbReference type="InterPro" id="IPR007658">
    <property type="entry name" value="DUF594"/>
</dbReference>
<dbReference type="EnsemblPlants" id="OPUNC08G06370.1">
    <property type="protein sequence ID" value="OPUNC08G06370.1"/>
    <property type="gene ID" value="OPUNC08G06370"/>
</dbReference>
<keyword evidence="2" id="KW-0472">Membrane</keyword>
<protein>
    <recommendedName>
        <fullName evidence="3">DUF4220 domain-containing protein</fullName>
    </recommendedName>
</protein>
<reference evidence="4" key="1">
    <citation type="submission" date="2015-04" db="UniProtKB">
        <authorList>
            <consortium name="EnsemblPlants"/>
        </authorList>
    </citation>
    <scope>IDENTIFICATION</scope>
</reference>
<keyword evidence="5" id="KW-1185">Reference proteome</keyword>
<dbReference type="eggNOG" id="ENOG502QQBP">
    <property type="taxonomic scope" value="Eukaryota"/>
</dbReference>
<feature type="compositionally biased region" description="Polar residues" evidence="1">
    <location>
        <begin position="353"/>
        <end position="382"/>
    </location>
</feature>
<proteinExistence type="predicted"/>
<reference evidence="4" key="2">
    <citation type="submission" date="2018-05" db="EMBL/GenBank/DDBJ databases">
        <title>OpunRS2 (Oryza punctata Reference Sequence Version 2).</title>
        <authorList>
            <person name="Zhang J."/>
            <person name="Kudrna D."/>
            <person name="Lee S."/>
            <person name="Talag J."/>
            <person name="Welchert J."/>
            <person name="Wing R.A."/>
        </authorList>
    </citation>
    <scope>NUCLEOTIDE SEQUENCE [LARGE SCALE GENOMIC DNA]</scope>
</reference>
<dbReference type="Pfam" id="PF13968">
    <property type="entry name" value="DUF4220"/>
    <property type="match status" value="1"/>
</dbReference>
<dbReference type="PANTHER" id="PTHR31325">
    <property type="entry name" value="OS01G0798800 PROTEIN-RELATED"/>
    <property type="match status" value="1"/>
</dbReference>
<evidence type="ECO:0000313" key="5">
    <source>
        <dbReference type="Proteomes" id="UP000026962"/>
    </source>
</evidence>
<dbReference type="STRING" id="4537.A0A0E0LSI7"/>
<dbReference type="InterPro" id="IPR025315">
    <property type="entry name" value="DUF4220"/>
</dbReference>
<organism evidence="4">
    <name type="scientific">Oryza punctata</name>
    <name type="common">Red rice</name>
    <dbReference type="NCBI Taxonomy" id="4537"/>
    <lineage>
        <taxon>Eukaryota</taxon>
        <taxon>Viridiplantae</taxon>
        <taxon>Streptophyta</taxon>
        <taxon>Embryophyta</taxon>
        <taxon>Tracheophyta</taxon>
        <taxon>Spermatophyta</taxon>
        <taxon>Magnoliopsida</taxon>
        <taxon>Liliopsida</taxon>
        <taxon>Poales</taxon>
        <taxon>Poaceae</taxon>
        <taxon>BOP clade</taxon>
        <taxon>Oryzoideae</taxon>
        <taxon>Oryzeae</taxon>
        <taxon>Oryzinae</taxon>
        <taxon>Oryza</taxon>
    </lineage>
</organism>
<feature type="transmembrane region" description="Helical" evidence="2">
    <location>
        <begin position="37"/>
        <end position="63"/>
    </location>
</feature>
<dbReference type="Proteomes" id="UP000026962">
    <property type="component" value="Chromosome 8"/>
</dbReference>
<evidence type="ECO:0000259" key="3">
    <source>
        <dbReference type="Pfam" id="PF13968"/>
    </source>
</evidence>
<evidence type="ECO:0000256" key="2">
    <source>
        <dbReference type="SAM" id="Phobius"/>
    </source>
</evidence>
<evidence type="ECO:0000256" key="1">
    <source>
        <dbReference type="SAM" id="MobiDB-lite"/>
    </source>
</evidence>
<dbReference type="Gramene" id="OPUNC08G06370.1">
    <property type="protein sequence ID" value="OPUNC08G06370.1"/>
    <property type="gene ID" value="OPUNC08G06370"/>
</dbReference>
<accession>A0A0E0LSI7</accession>
<feature type="region of interest" description="Disordered" evidence="1">
    <location>
        <begin position="353"/>
        <end position="391"/>
    </location>
</feature>
<keyword evidence="2" id="KW-0812">Transmembrane</keyword>
<sequence>MSQISTIVAVVIVVIMRKKDAASRLYGRVDIGITYTLFIGGILLEVCAMFTVLLASPWTWWWLEDRGYHRLARMSWSLVRRPETARALWSGRMGQYSYLSYIGLYEDEPATLSQQVMSMVRKTAGAIDIRDKEKRLFWVSKLLDTGYTAVDDTIMEHVLDEIHSCPREDDDGQGARRQWHHMGHHFGPSLPGAIQLHVVLVAVHPDAASILQIGFGSNPQSALKVLAGLFMPSMDDLSSIGSSKDDSLLCAIRDKVRDEASTFPWLTEDRDEVLKELRDIWVRLLIYAASKSRPEAHVAQLLTFVWLLMAHCSLGDCTPCRVESIRPPQDSAYMKPPATLRGVDSVLVTSRPANQRADNLTTGGSSANDHGSSGLGTSVQQSPRRRGSSYETQELRVWHHWAA</sequence>
<dbReference type="OMA" id="VEVCAMF"/>
<dbReference type="AlphaFoldDB" id="A0A0E0LSI7"/>